<gene>
    <name evidence="2" type="ORF">DYB32_010808</name>
</gene>
<evidence type="ECO:0000259" key="1">
    <source>
        <dbReference type="Pfam" id="PF10551"/>
    </source>
</evidence>
<proteinExistence type="predicted"/>
<dbReference type="AlphaFoldDB" id="A0A418AF03"/>
<sequence length="246" mass="28072">MSDDLRAWIAEDPKRMPKVLLKMLYASFTQGRYGEVAFPEQRQVQQKVNHIRRSELHHKSTVHAVESAMAAWVPANDFEDQPIHQPFVFGVEMVDGKACVGNGGLQAFRVGFTTIDMLQRYQAVCEDNPGVDIMCHMDTTFSTNKSGYPVFVFGYSDMAGSFHLLCVCITSQRTHEDVAWLLKALKEEFTRRLNFVWTPRLLMGDADKAQYLGMMTALQQDMPNIEYLMCFFHVIKKVTAMNCIVV</sequence>
<evidence type="ECO:0000313" key="3">
    <source>
        <dbReference type="Proteomes" id="UP000285060"/>
    </source>
</evidence>
<reference evidence="2 3" key="1">
    <citation type="submission" date="2018-08" db="EMBL/GenBank/DDBJ databases">
        <title>Aphanomyces genome sequencing and annotation.</title>
        <authorList>
            <person name="Minardi D."/>
            <person name="Oidtmann B."/>
            <person name="Van Der Giezen M."/>
            <person name="Studholme D.J."/>
        </authorList>
    </citation>
    <scope>NUCLEOTIDE SEQUENCE [LARGE SCALE GENOMIC DNA]</scope>
    <source>
        <strain evidence="2 3">NJM0002</strain>
    </source>
</reference>
<organism evidence="2 3">
    <name type="scientific">Aphanomyces invadans</name>
    <dbReference type="NCBI Taxonomy" id="157072"/>
    <lineage>
        <taxon>Eukaryota</taxon>
        <taxon>Sar</taxon>
        <taxon>Stramenopiles</taxon>
        <taxon>Oomycota</taxon>
        <taxon>Saprolegniomycetes</taxon>
        <taxon>Saprolegniales</taxon>
        <taxon>Verrucalvaceae</taxon>
        <taxon>Aphanomyces</taxon>
    </lineage>
</organism>
<comment type="caution">
    <text evidence="2">The sequence shown here is derived from an EMBL/GenBank/DDBJ whole genome shotgun (WGS) entry which is preliminary data.</text>
</comment>
<dbReference type="Proteomes" id="UP000285060">
    <property type="component" value="Unassembled WGS sequence"/>
</dbReference>
<dbReference type="Pfam" id="PF10551">
    <property type="entry name" value="MULE"/>
    <property type="match status" value="1"/>
</dbReference>
<feature type="domain" description="MULE transposase" evidence="1">
    <location>
        <begin position="135"/>
        <end position="237"/>
    </location>
</feature>
<accession>A0A418AF03</accession>
<dbReference type="InterPro" id="IPR018289">
    <property type="entry name" value="MULE_transposase_dom"/>
</dbReference>
<evidence type="ECO:0000313" key="2">
    <source>
        <dbReference type="EMBL" id="RHY14922.1"/>
    </source>
</evidence>
<dbReference type="EMBL" id="QUSY01004095">
    <property type="protein sequence ID" value="RHY14922.1"/>
    <property type="molecule type" value="Genomic_DNA"/>
</dbReference>
<protein>
    <recommendedName>
        <fullName evidence="1">MULE transposase domain-containing protein</fullName>
    </recommendedName>
</protein>
<name>A0A418AF03_9STRA</name>
<keyword evidence="3" id="KW-1185">Reference proteome</keyword>